<feature type="transmembrane region" description="Helical" evidence="6">
    <location>
        <begin position="238"/>
        <end position="267"/>
    </location>
</feature>
<evidence type="ECO:0000256" key="5">
    <source>
        <dbReference type="SAM" id="MobiDB-lite"/>
    </source>
</evidence>
<feature type="region of interest" description="Disordered" evidence="5">
    <location>
        <begin position="640"/>
        <end position="661"/>
    </location>
</feature>
<dbReference type="PANTHER" id="PTHR46726:SF2">
    <property type="entry name" value="SH3 DOMAIN-CONTAINING PROTEIN"/>
    <property type="match status" value="1"/>
</dbReference>
<evidence type="ECO:0000256" key="4">
    <source>
        <dbReference type="ARBA" id="ARBA00023136"/>
    </source>
</evidence>
<proteinExistence type="predicted"/>
<feature type="transmembrane region" description="Helical" evidence="6">
    <location>
        <begin position="412"/>
        <end position="431"/>
    </location>
</feature>
<dbReference type="EMBL" id="HBIR01044550">
    <property type="protein sequence ID" value="CAE0578137.1"/>
    <property type="molecule type" value="Transcribed_RNA"/>
</dbReference>
<feature type="compositionally biased region" description="Low complexity" evidence="5">
    <location>
        <begin position="641"/>
        <end position="650"/>
    </location>
</feature>
<feature type="compositionally biased region" description="Polar residues" evidence="5">
    <location>
        <begin position="850"/>
        <end position="859"/>
    </location>
</feature>
<evidence type="ECO:0000256" key="3">
    <source>
        <dbReference type="ARBA" id="ARBA00022989"/>
    </source>
</evidence>
<name>A0A7S3T9N8_EMIHU</name>
<feature type="region of interest" description="Disordered" evidence="5">
    <location>
        <begin position="673"/>
        <end position="741"/>
    </location>
</feature>
<dbReference type="GO" id="GO:0005216">
    <property type="term" value="F:monoatomic ion channel activity"/>
    <property type="evidence" value="ECO:0007669"/>
    <property type="project" value="InterPro"/>
</dbReference>
<feature type="transmembrane region" description="Helical" evidence="6">
    <location>
        <begin position="142"/>
        <end position="172"/>
    </location>
</feature>
<keyword evidence="2 6" id="KW-0812">Transmembrane</keyword>
<dbReference type="AlphaFoldDB" id="A0A7S3T9N8"/>
<accession>A0A7S3T9N8</accession>
<evidence type="ECO:0000256" key="1">
    <source>
        <dbReference type="ARBA" id="ARBA00004141"/>
    </source>
</evidence>
<dbReference type="InterPro" id="IPR011992">
    <property type="entry name" value="EF-hand-dom_pair"/>
</dbReference>
<feature type="transmembrane region" description="Helical" evidence="6">
    <location>
        <begin position="20"/>
        <end position="37"/>
    </location>
</feature>
<dbReference type="InterPro" id="IPR005821">
    <property type="entry name" value="Ion_trans_dom"/>
</dbReference>
<dbReference type="SUPFAM" id="SSF81324">
    <property type="entry name" value="Voltage-gated potassium channels"/>
    <property type="match status" value="1"/>
</dbReference>
<feature type="compositionally biased region" description="Low complexity" evidence="5">
    <location>
        <begin position="688"/>
        <end position="717"/>
    </location>
</feature>
<feature type="domain" description="EF-hand" evidence="7">
    <location>
        <begin position="314"/>
        <end position="349"/>
    </location>
</feature>
<evidence type="ECO:0000313" key="8">
    <source>
        <dbReference type="EMBL" id="CAE0578137.1"/>
    </source>
</evidence>
<evidence type="ECO:0000256" key="6">
    <source>
        <dbReference type="SAM" id="Phobius"/>
    </source>
</evidence>
<dbReference type="Gene3D" id="1.10.287.70">
    <property type="match status" value="2"/>
</dbReference>
<dbReference type="PROSITE" id="PS50222">
    <property type="entry name" value="EF_HAND_2"/>
    <property type="match status" value="2"/>
</dbReference>
<dbReference type="PANTHER" id="PTHR46726">
    <property type="entry name" value="TWO PORE CHANNEL 3"/>
    <property type="match status" value="1"/>
</dbReference>
<feature type="transmembrane region" description="Helical" evidence="6">
    <location>
        <begin position="476"/>
        <end position="495"/>
    </location>
</feature>
<keyword evidence="3 6" id="KW-1133">Transmembrane helix</keyword>
<reference evidence="8" key="1">
    <citation type="submission" date="2021-01" db="EMBL/GenBank/DDBJ databases">
        <authorList>
            <person name="Corre E."/>
            <person name="Pelletier E."/>
            <person name="Niang G."/>
            <person name="Scheremetjew M."/>
            <person name="Finn R."/>
            <person name="Kale V."/>
            <person name="Holt S."/>
            <person name="Cochrane G."/>
            <person name="Meng A."/>
            <person name="Brown T."/>
            <person name="Cohen L."/>
        </authorList>
    </citation>
    <scope>NUCLEOTIDE SEQUENCE</scope>
    <source>
        <strain evidence="8">379</strain>
    </source>
</reference>
<comment type="subcellular location">
    <subcellularLocation>
        <location evidence="1">Membrane</location>
        <topology evidence="1">Multi-pass membrane protein</topology>
    </subcellularLocation>
</comment>
<sequence length="1030" mass="114083">MSLRPKWCRRAFAVHISDAWTYIIFSVCIAHTLLILCEPITTIDKPPERGYIWPDETGLASAAQALDILFLLLLLCDVILKMTYMEPRKWWKKRPNQLYALLLGCLILDSLLFAAGGWRPLRFVRPTLILVRSRTLRRSAASILNIWRVLLYATLCLVAGMVLFAATGWHLFGPVPGQPLPPPPPSAADSMLPLSTNAFSDIAWGFSSTFQLLTTENFPEAAHYQHVLGKQDLGPFAIAYFIASWYLLAFILLAIMTAVIVDSYWLVMRGQLAKEGRKERKTLMHAFALLDKEGKGYIGMRIWERFLRELMPGASGTEARVRFALMDLDHRGQIDAIEFMQIRSQLEMRLHEQSGPSFATHSASHPALKSLLSTGGSVLDAFARVDPRWLELLDICLSTCQFLLLLARDTATASFCFFTGSAIIFAFRAALHARTASLRTLLMADWSRFTDLLFYCVALVLYALMFARVLPPELWAFLPELIITLRLLYILPFFHRALPLLLRIMPIIFSLTVLIVLCMSFFAVIGMEAFAACSVSQEAWLDSGVRNDSNIYYNAYNKDTRSYFAGFHLAMLTNVQILITNDWHKVMFATGEAVCDEAGRTRSISAHIYFIVVYYVYQIILYPVLLALATNAFMRFSSENGKAGSEASSRGSGGSGRSWSAVARDTVKVDLMRRAGKDRGARARRWGRPPAQQPALGGSADAASWSSRWSAESSRPARGSRVVPLTPASPETTAAMDDEESVIGARRCSSGEPSPQKRSDANNTCYRVQMLKTKNYRLDGWRRDLMRAELGDVEEQEADDLAKSARIESAKIIAMLQAKRSGSEARPLMHARTQDLNQWARTARRALRGSTASRPTSTAERQEEPGTEAQPAGTHPAPEAVQKTPSRVKFAAEPDTHGAAPPAGLSHRRGFTFKTLAVPGDEADEEAQEVSEPSVGVAMRRGLQKARSVVLFNELATPGARHGGAGSALSDGTVLVVPDFTYEDEDGTVEGRASKHVPPPPKSSPQRRLRVTARTGMAMLQLRSAAAPGR</sequence>
<organism evidence="8">
    <name type="scientific">Emiliania huxleyi</name>
    <name type="common">Coccolithophore</name>
    <name type="synonym">Pontosphaera huxleyi</name>
    <dbReference type="NCBI Taxonomy" id="2903"/>
    <lineage>
        <taxon>Eukaryota</taxon>
        <taxon>Haptista</taxon>
        <taxon>Haptophyta</taxon>
        <taxon>Prymnesiophyceae</taxon>
        <taxon>Isochrysidales</taxon>
        <taxon>Noelaerhabdaceae</taxon>
        <taxon>Emiliania</taxon>
    </lineage>
</organism>
<protein>
    <recommendedName>
        <fullName evidence="7">EF-hand domain-containing protein</fullName>
    </recommendedName>
</protein>
<dbReference type="InterPro" id="IPR002048">
    <property type="entry name" value="EF_hand_dom"/>
</dbReference>
<dbReference type="Pfam" id="PF00520">
    <property type="entry name" value="Ion_trans"/>
    <property type="match status" value="2"/>
</dbReference>
<feature type="region of interest" description="Disordered" evidence="5">
    <location>
        <begin position="985"/>
        <end position="1008"/>
    </location>
</feature>
<dbReference type="GO" id="GO:0005509">
    <property type="term" value="F:calcium ion binding"/>
    <property type="evidence" value="ECO:0007669"/>
    <property type="project" value="InterPro"/>
</dbReference>
<dbReference type="GO" id="GO:0016020">
    <property type="term" value="C:membrane"/>
    <property type="evidence" value="ECO:0007669"/>
    <property type="project" value="UniProtKB-SubCell"/>
</dbReference>
<keyword evidence="4 6" id="KW-0472">Membrane</keyword>
<evidence type="ECO:0000259" key="7">
    <source>
        <dbReference type="PROSITE" id="PS50222"/>
    </source>
</evidence>
<feature type="transmembrane region" description="Helical" evidence="6">
    <location>
        <begin position="507"/>
        <end position="527"/>
    </location>
</feature>
<feature type="transmembrane region" description="Helical" evidence="6">
    <location>
        <begin position="58"/>
        <end position="80"/>
    </location>
</feature>
<dbReference type="SUPFAM" id="SSF47473">
    <property type="entry name" value="EF-hand"/>
    <property type="match status" value="1"/>
</dbReference>
<feature type="region of interest" description="Disordered" evidence="5">
    <location>
        <begin position="843"/>
        <end position="882"/>
    </location>
</feature>
<feature type="transmembrane region" description="Helical" evidence="6">
    <location>
        <begin position="608"/>
        <end position="629"/>
    </location>
</feature>
<evidence type="ECO:0000256" key="2">
    <source>
        <dbReference type="ARBA" id="ARBA00022692"/>
    </source>
</evidence>
<feature type="transmembrane region" description="Helical" evidence="6">
    <location>
        <begin position="452"/>
        <end position="470"/>
    </location>
</feature>
<feature type="domain" description="EF-hand" evidence="7">
    <location>
        <begin position="278"/>
        <end position="313"/>
    </location>
</feature>
<dbReference type="Gene3D" id="1.10.238.10">
    <property type="entry name" value="EF-hand"/>
    <property type="match status" value="1"/>
</dbReference>
<gene>
    <name evidence="8" type="ORF">EHUX00137_LOCUS34782</name>
</gene>